<dbReference type="GO" id="GO:0006508">
    <property type="term" value="P:proteolysis"/>
    <property type="evidence" value="ECO:0007669"/>
    <property type="project" value="UniProtKB-KW"/>
</dbReference>
<dbReference type="InterPro" id="IPR009003">
    <property type="entry name" value="Peptidase_S1_PA"/>
</dbReference>
<dbReference type="EMBL" id="CP049331">
    <property type="protein sequence ID" value="QIH41463.1"/>
    <property type="molecule type" value="Genomic_DNA"/>
</dbReference>
<dbReference type="Proteomes" id="UP000503003">
    <property type="component" value="Chromosome 1"/>
</dbReference>
<sequence>MKFKKSFSCLFFSILSSNVVAVEYGTAVTEAQYEAMNYVVNIATEQGTCGAQLIAGQWLITARHCTPSWDADDSGVKSDDLAVTGDTFNIVVYQGVGGALGFYNDISSRVVYQGSAELYTMGAKEEALAVMETIWEESGIETKLTSIFNYGSISTGTIVEVPYTYSEVGVSFSDVTYSDLALIKLSNPIAYQSTLKLGVISDLTELSKSVPSSMVGIDEWSNSQNINVDQSFTFFGWGRNENSETVYQMHYGTQTVTKVPMNVSCSYYVELVVDGWPEYSRYDCKQEAYDEFTSLEGFSSYLPNLSVSLQTWLKAAGDDGMSGDSGTAVLLDNTMYGVVSSGAYGLSTSYQSLESQMDWILGQINALNVPTKMEFLNSDNVTTFDVEVQNLSKTEEALDIAVSDSNVTLDTSDCPETLGSLESCKVTVTIGDDADVSEFTIQFNQQTNTTVSFVEKYTGQTWDDLYGGDDDSTDDGDSDDSDDDTDTDNGGDTDNGDSGDDTAGDSGSSAGGSSGGSTGTLSVLALFAACVLRRKAQKA</sequence>
<keyword evidence="6" id="KW-1185">Reference proteome</keyword>
<dbReference type="Gene3D" id="2.40.10.10">
    <property type="entry name" value="Trypsin-like serine proteases"/>
    <property type="match status" value="2"/>
</dbReference>
<dbReference type="SUPFAM" id="SSF50494">
    <property type="entry name" value="Trypsin-like serine proteases"/>
    <property type="match status" value="1"/>
</dbReference>
<dbReference type="PANTHER" id="PTHR24276:SF98">
    <property type="entry name" value="FI18310P1-RELATED"/>
    <property type="match status" value="1"/>
</dbReference>
<dbReference type="KEGG" id="vzi:G5S32_05400"/>
<gene>
    <name evidence="5" type="ORF">G5S32_05400</name>
</gene>
<dbReference type="InterPro" id="IPR043504">
    <property type="entry name" value="Peptidase_S1_PA_chymotrypsin"/>
</dbReference>
<dbReference type="PROSITE" id="PS50240">
    <property type="entry name" value="TRYPSIN_DOM"/>
    <property type="match status" value="1"/>
</dbReference>
<dbReference type="InterPro" id="IPR001254">
    <property type="entry name" value="Trypsin_dom"/>
</dbReference>
<keyword evidence="1" id="KW-1015">Disulfide bond</keyword>
<reference evidence="5 6" key="1">
    <citation type="submission" date="2020-02" db="EMBL/GenBank/DDBJ databases">
        <title>A complete genome of a marine bacterium Vibrio sp. ZWAL4003 isolated from the mangrove sediment with the ability to degrade polysaccharides.</title>
        <authorList>
            <person name="Wu J."/>
            <person name="Qu W."/>
            <person name="Zeng R."/>
        </authorList>
    </citation>
    <scope>NUCLEOTIDE SEQUENCE [LARGE SCALE GENOMIC DNA]</scope>
    <source>
        <strain evidence="5 6">ZWAL4003</strain>
    </source>
</reference>
<feature type="chain" id="PRO_5026309525" evidence="3">
    <location>
        <begin position="22"/>
        <end position="539"/>
    </location>
</feature>
<feature type="domain" description="Peptidase S1" evidence="4">
    <location>
        <begin position="22"/>
        <end position="365"/>
    </location>
</feature>
<dbReference type="RefSeq" id="WP_165311059.1">
    <property type="nucleotide sequence ID" value="NZ_CP049331.1"/>
</dbReference>
<keyword evidence="5" id="KW-0645">Protease</keyword>
<dbReference type="SMART" id="SM00020">
    <property type="entry name" value="Tryp_SPc"/>
    <property type="match status" value="1"/>
</dbReference>
<keyword evidence="3" id="KW-0732">Signal</keyword>
<protein>
    <submittedName>
        <fullName evidence="5">Trypsin-like serine protease</fullName>
    </submittedName>
</protein>
<evidence type="ECO:0000313" key="6">
    <source>
        <dbReference type="Proteomes" id="UP000503003"/>
    </source>
</evidence>
<evidence type="ECO:0000313" key="5">
    <source>
        <dbReference type="EMBL" id="QIH41463.1"/>
    </source>
</evidence>
<evidence type="ECO:0000256" key="3">
    <source>
        <dbReference type="SAM" id="SignalP"/>
    </source>
</evidence>
<dbReference type="PANTHER" id="PTHR24276">
    <property type="entry name" value="POLYSERASE-RELATED"/>
    <property type="match status" value="1"/>
</dbReference>
<dbReference type="GO" id="GO:0004252">
    <property type="term" value="F:serine-type endopeptidase activity"/>
    <property type="evidence" value="ECO:0007669"/>
    <property type="project" value="InterPro"/>
</dbReference>
<evidence type="ECO:0000259" key="4">
    <source>
        <dbReference type="PROSITE" id="PS50240"/>
    </source>
</evidence>
<keyword evidence="5" id="KW-0378">Hydrolase</keyword>
<feature type="region of interest" description="Disordered" evidence="2">
    <location>
        <begin position="463"/>
        <end position="517"/>
    </location>
</feature>
<evidence type="ECO:0000256" key="1">
    <source>
        <dbReference type="ARBA" id="ARBA00023157"/>
    </source>
</evidence>
<dbReference type="Pfam" id="PF00089">
    <property type="entry name" value="Trypsin"/>
    <property type="match status" value="1"/>
</dbReference>
<feature type="compositionally biased region" description="Acidic residues" evidence="2">
    <location>
        <begin position="466"/>
        <end position="503"/>
    </location>
</feature>
<dbReference type="AlphaFoldDB" id="A0A6G7CHB6"/>
<feature type="signal peptide" evidence="3">
    <location>
        <begin position="1"/>
        <end position="21"/>
    </location>
</feature>
<accession>A0A6G7CHB6</accession>
<name>A0A6G7CHB6_9VIBR</name>
<proteinExistence type="predicted"/>
<evidence type="ECO:0000256" key="2">
    <source>
        <dbReference type="SAM" id="MobiDB-lite"/>
    </source>
</evidence>
<dbReference type="InterPro" id="IPR050430">
    <property type="entry name" value="Peptidase_S1"/>
</dbReference>
<organism evidence="5 6">
    <name type="scientific">Vibrio ziniensis</name>
    <dbReference type="NCBI Taxonomy" id="2711221"/>
    <lineage>
        <taxon>Bacteria</taxon>
        <taxon>Pseudomonadati</taxon>
        <taxon>Pseudomonadota</taxon>
        <taxon>Gammaproteobacteria</taxon>
        <taxon>Vibrionales</taxon>
        <taxon>Vibrionaceae</taxon>
        <taxon>Vibrio</taxon>
    </lineage>
</organism>